<protein>
    <recommendedName>
        <fullName evidence="11">Sulfotransferase family protein</fullName>
    </recommendedName>
</protein>
<gene>
    <name evidence="9" type="ORF">LGQ03_15590</name>
</gene>
<dbReference type="Proteomes" id="UP001138961">
    <property type="component" value="Unassembled WGS sequence"/>
</dbReference>
<evidence type="ECO:0000256" key="3">
    <source>
        <dbReference type="ARBA" id="ARBA00022692"/>
    </source>
</evidence>
<keyword evidence="2" id="KW-0808">Transferase</keyword>
<dbReference type="RefSeq" id="WP_226749139.1">
    <property type="nucleotide sequence ID" value="NZ_JAJATZ010000010.1"/>
</dbReference>
<evidence type="ECO:0000256" key="7">
    <source>
        <dbReference type="ARBA" id="ARBA00023136"/>
    </source>
</evidence>
<dbReference type="PANTHER" id="PTHR32301:SF6">
    <property type="entry name" value="GOLVESIN-RELATED"/>
    <property type="match status" value="1"/>
</dbReference>
<organism evidence="9 10">
    <name type="scientific">Loktanella gaetbuli</name>
    <dbReference type="NCBI Taxonomy" id="2881335"/>
    <lineage>
        <taxon>Bacteria</taxon>
        <taxon>Pseudomonadati</taxon>
        <taxon>Pseudomonadota</taxon>
        <taxon>Alphaproteobacteria</taxon>
        <taxon>Rhodobacterales</taxon>
        <taxon>Roseobacteraceae</taxon>
        <taxon>Loktanella</taxon>
    </lineage>
</organism>
<keyword evidence="4" id="KW-0735">Signal-anchor</keyword>
<keyword evidence="3" id="KW-0812">Transmembrane</keyword>
<reference evidence="9" key="1">
    <citation type="submission" date="2021-10" db="EMBL/GenBank/DDBJ databases">
        <title>Loktanella gaetbuli sp. nov., isolated from a tidal flat.</title>
        <authorList>
            <person name="Park S."/>
            <person name="Yoon J.-H."/>
        </authorList>
    </citation>
    <scope>NUCLEOTIDE SEQUENCE</scope>
    <source>
        <strain evidence="9">TSTF-M6</strain>
    </source>
</reference>
<evidence type="ECO:0000256" key="8">
    <source>
        <dbReference type="ARBA" id="ARBA00023180"/>
    </source>
</evidence>
<dbReference type="Pfam" id="PF06990">
    <property type="entry name" value="Gal-3-0_sulfotr"/>
    <property type="match status" value="1"/>
</dbReference>
<evidence type="ECO:0000313" key="10">
    <source>
        <dbReference type="Proteomes" id="UP001138961"/>
    </source>
</evidence>
<dbReference type="InterPro" id="IPR027417">
    <property type="entry name" value="P-loop_NTPase"/>
</dbReference>
<comment type="caution">
    <text evidence="9">The sequence shown here is derived from an EMBL/GenBank/DDBJ whole genome shotgun (WGS) entry which is preliminary data.</text>
</comment>
<sequence length="297" mass="33390">MNDPVLHPLSPRLDPQTFAIFLHIQKTAGITVQTYLRQRFGPGPLRRMAWRLTRDPRLAGDLRTAARARKTKDRMFGGHFCFGIHRDLPAPASYMTYLRDPVARCVSLYTYSRDTPTAYYHSHARDRDLASFVRDSGLLELDNGMVRFIAGSDDGSAFINRTPVGGVDDAMLATAKRNLETAFFFTGIQERFDESFLLLGHLLGDARPRYLRLNTTRSGAAPVLDPDTLRAIQDRSQMDRALYDFACQRLDAQLAATFDDLEGTLAQFRTANARYNARMAPLHNALASLRPRSFSAG</sequence>
<keyword evidence="8" id="KW-0325">Glycoprotein</keyword>
<evidence type="ECO:0000313" key="9">
    <source>
        <dbReference type="EMBL" id="MCB5200660.1"/>
    </source>
</evidence>
<dbReference type="PANTHER" id="PTHR32301">
    <property type="entry name" value="COUNTIN RECEPTOR CNR3-RELATED"/>
    <property type="match status" value="1"/>
</dbReference>
<keyword evidence="7" id="KW-0472">Membrane</keyword>
<keyword evidence="10" id="KW-1185">Reference proteome</keyword>
<evidence type="ECO:0000256" key="6">
    <source>
        <dbReference type="ARBA" id="ARBA00023034"/>
    </source>
</evidence>
<proteinExistence type="predicted"/>
<dbReference type="InterPro" id="IPR009729">
    <property type="entry name" value="Gal-3-0_sulfotransfrase"/>
</dbReference>
<evidence type="ECO:0000256" key="1">
    <source>
        <dbReference type="ARBA" id="ARBA00004323"/>
    </source>
</evidence>
<keyword evidence="5" id="KW-1133">Transmembrane helix</keyword>
<dbReference type="EMBL" id="JAJATZ010000010">
    <property type="protein sequence ID" value="MCB5200660.1"/>
    <property type="molecule type" value="Genomic_DNA"/>
</dbReference>
<dbReference type="InterPro" id="IPR053259">
    <property type="entry name" value="Golvesin-related_Golgi"/>
</dbReference>
<name>A0ABS8BY79_9RHOB</name>
<keyword evidence="6" id="KW-0333">Golgi apparatus</keyword>
<dbReference type="SUPFAM" id="SSF52540">
    <property type="entry name" value="P-loop containing nucleoside triphosphate hydrolases"/>
    <property type="match status" value="1"/>
</dbReference>
<evidence type="ECO:0000256" key="4">
    <source>
        <dbReference type="ARBA" id="ARBA00022968"/>
    </source>
</evidence>
<comment type="subcellular location">
    <subcellularLocation>
        <location evidence="1">Golgi apparatus membrane</location>
        <topology evidence="1">Single-pass type II membrane protein</topology>
    </subcellularLocation>
</comment>
<accession>A0ABS8BY79</accession>
<evidence type="ECO:0000256" key="5">
    <source>
        <dbReference type="ARBA" id="ARBA00022989"/>
    </source>
</evidence>
<evidence type="ECO:0000256" key="2">
    <source>
        <dbReference type="ARBA" id="ARBA00022679"/>
    </source>
</evidence>
<dbReference type="Gene3D" id="3.40.50.300">
    <property type="entry name" value="P-loop containing nucleotide triphosphate hydrolases"/>
    <property type="match status" value="1"/>
</dbReference>
<evidence type="ECO:0008006" key="11">
    <source>
        <dbReference type="Google" id="ProtNLM"/>
    </source>
</evidence>